<keyword evidence="3 6" id="KW-0863">Zinc-finger</keyword>
<dbReference type="GO" id="GO:0003677">
    <property type="term" value="F:DNA binding"/>
    <property type="evidence" value="ECO:0007669"/>
    <property type="project" value="UniProtKB-KW"/>
</dbReference>
<dbReference type="InterPro" id="IPR011012">
    <property type="entry name" value="Longin-like_dom_sf"/>
</dbReference>
<sequence>MELCIIKAFKLKHVARILEFKVSHGIWKAGSLCVFSCPPEIRSAPENGNQIHNDGEQAKTDRSCPVSTTISALTSKKDVSSKARSSANVSPARSNRRYASLFFLVGVDADENELAILEFIHLLVETMDRYFDNVVQCELDIMFHLEKAHFIVEEMVINGCIVETNKSVVLSPLQLLDKLKKIAMSFTLETRLEPPARLLITALHNSQLLESGGELLIRAGNRPRIMMITHPTVELPSWPVLDDLKAGQVVYSPLSSSRSDGEDFAAGLRRYIPSNHQEMVEEDEEDDGGRESAEALVDAHSCDHFRMYEFKVRRCIRGRSHDWTACPFTHPGETARRRDPRKYHYSGAPCPDFRKGSCRKGETCKFAHGVFECWLHPARYRTQPCKDGMNCRRRVCFFAHKPEQLRVITHHSSTDGGGDYNEVSPLKQAIEASCGRSLAFLGSPSSISADDSDSPPASPVKAQNCIPSRWSSSASTSDAVMEASLRSLQLGKVRFLPSSWTPRVGSTLRPSCFSLRTTPTQMAGCFGYSDTWENSWGEEEPVMERVESGRNLRVRMFERLSKENQLELVRTDSEKPDVVVPDVGWVSELFM</sequence>
<dbReference type="AlphaFoldDB" id="A0AAN7R3H3"/>
<evidence type="ECO:0000256" key="2">
    <source>
        <dbReference type="ARBA" id="ARBA00022737"/>
    </source>
</evidence>
<organism evidence="9 10">
    <name type="scientific">Trapa natans</name>
    <name type="common">Water chestnut</name>
    <dbReference type="NCBI Taxonomy" id="22666"/>
    <lineage>
        <taxon>Eukaryota</taxon>
        <taxon>Viridiplantae</taxon>
        <taxon>Streptophyta</taxon>
        <taxon>Embryophyta</taxon>
        <taxon>Tracheophyta</taxon>
        <taxon>Spermatophyta</taxon>
        <taxon>Magnoliopsida</taxon>
        <taxon>eudicotyledons</taxon>
        <taxon>Gunneridae</taxon>
        <taxon>Pentapetalae</taxon>
        <taxon>rosids</taxon>
        <taxon>malvids</taxon>
        <taxon>Myrtales</taxon>
        <taxon>Lythraceae</taxon>
        <taxon>Trapa</taxon>
    </lineage>
</organism>
<dbReference type="Pfam" id="PF01217">
    <property type="entry name" value="Clat_adaptor_s"/>
    <property type="match status" value="1"/>
</dbReference>
<evidence type="ECO:0000313" key="10">
    <source>
        <dbReference type="Proteomes" id="UP001346149"/>
    </source>
</evidence>
<evidence type="ECO:0000256" key="7">
    <source>
        <dbReference type="SAM" id="MobiDB-lite"/>
    </source>
</evidence>
<dbReference type="SMART" id="SM00356">
    <property type="entry name" value="ZnF_C3H1"/>
    <property type="match status" value="2"/>
</dbReference>
<evidence type="ECO:0000256" key="1">
    <source>
        <dbReference type="ARBA" id="ARBA00022723"/>
    </source>
</evidence>
<dbReference type="InterPro" id="IPR045234">
    <property type="entry name" value="Unkempt-like"/>
</dbReference>
<dbReference type="PROSITE" id="PS50103">
    <property type="entry name" value="ZF_C3H1"/>
    <property type="match status" value="1"/>
</dbReference>
<dbReference type="InterPro" id="IPR022775">
    <property type="entry name" value="AP_mu_sigma_su"/>
</dbReference>
<dbReference type="GO" id="GO:0006355">
    <property type="term" value="P:regulation of DNA-templated transcription"/>
    <property type="evidence" value="ECO:0007669"/>
    <property type="project" value="UniProtKB-ARBA"/>
</dbReference>
<evidence type="ECO:0000256" key="5">
    <source>
        <dbReference type="ARBA" id="ARBA00023125"/>
    </source>
</evidence>
<dbReference type="Proteomes" id="UP001346149">
    <property type="component" value="Unassembled WGS sequence"/>
</dbReference>
<dbReference type="SUPFAM" id="SSF64356">
    <property type="entry name" value="SNARE-like"/>
    <property type="match status" value="1"/>
</dbReference>
<keyword evidence="4 6" id="KW-0862">Zinc</keyword>
<dbReference type="InterPro" id="IPR057444">
    <property type="entry name" value="Znf-CCCH_AtC3H23-like"/>
</dbReference>
<evidence type="ECO:0000256" key="4">
    <source>
        <dbReference type="ARBA" id="ARBA00022833"/>
    </source>
</evidence>
<reference evidence="9 10" key="1">
    <citation type="journal article" date="2023" name="Hortic Res">
        <title>Pangenome of water caltrop reveals structural variations and asymmetric subgenome divergence after allopolyploidization.</title>
        <authorList>
            <person name="Zhang X."/>
            <person name="Chen Y."/>
            <person name="Wang L."/>
            <person name="Yuan Y."/>
            <person name="Fang M."/>
            <person name="Shi L."/>
            <person name="Lu R."/>
            <person name="Comes H.P."/>
            <person name="Ma Y."/>
            <person name="Chen Y."/>
            <person name="Huang G."/>
            <person name="Zhou Y."/>
            <person name="Zheng Z."/>
            <person name="Qiu Y."/>
        </authorList>
    </citation>
    <scope>NUCLEOTIDE SEQUENCE [LARGE SCALE GENOMIC DNA]</scope>
    <source>
        <strain evidence="9">F231</strain>
    </source>
</reference>
<dbReference type="Gene3D" id="3.30.1370.210">
    <property type="match status" value="1"/>
</dbReference>
<dbReference type="InterPro" id="IPR000571">
    <property type="entry name" value="Znf_CCCH"/>
</dbReference>
<evidence type="ECO:0000256" key="6">
    <source>
        <dbReference type="PROSITE-ProRule" id="PRU00723"/>
    </source>
</evidence>
<feature type="zinc finger region" description="C3H1-type" evidence="6">
    <location>
        <begin position="345"/>
        <end position="371"/>
    </location>
</feature>
<gene>
    <name evidence="9" type="ORF">SAY86_031367</name>
</gene>
<name>A0AAN7R3H3_TRANT</name>
<dbReference type="Gene3D" id="3.30.450.60">
    <property type="match status" value="1"/>
</dbReference>
<dbReference type="Pfam" id="PF00642">
    <property type="entry name" value="zf-CCCH"/>
    <property type="match status" value="1"/>
</dbReference>
<keyword evidence="2" id="KW-0677">Repeat</keyword>
<dbReference type="EMBL" id="JAXQNO010000009">
    <property type="protein sequence ID" value="KAK4790954.1"/>
    <property type="molecule type" value="Genomic_DNA"/>
</dbReference>
<evidence type="ECO:0000313" key="9">
    <source>
        <dbReference type="EMBL" id="KAK4790954.1"/>
    </source>
</evidence>
<dbReference type="PANTHER" id="PTHR14493">
    <property type="entry name" value="UNKEMPT FAMILY MEMBER"/>
    <property type="match status" value="1"/>
</dbReference>
<dbReference type="FunFam" id="3.30.1370.210:FF:000009">
    <property type="entry name" value="Zinc finger CCCH domain-containing protein 66"/>
    <property type="match status" value="1"/>
</dbReference>
<feature type="region of interest" description="Disordered" evidence="7">
    <location>
        <begin position="445"/>
        <end position="464"/>
    </location>
</feature>
<evidence type="ECO:0000259" key="8">
    <source>
        <dbReference type="PROSITE" id="PS50103"/>
    </source>
</evidence>
<keyword evidence="1 6" id="KW-0479">Metal-binding</keyword>
<dbReference type="Pfam" id="PF25512">
    <property type="entry name" value="zf-CCCH_AtC3H23"/>
    <property type="match status" value="1"/>
</dbReference>
<dbReference type="PANTHER" id="PTHR14493:SF147">
    <property type="entry name" value="ZINC FINGER CCCH DOMAIN-CONTAINING PROTEIN 23"/>
    <property type="match status" value="1"/>
</dbReference>
<protein>
    <recommendedName>
        <fullName evidence="8">C3H1-type domain-containing protein</fullName>
    </recommendedName>
</protein>
<keyword evidence="10" id="KW-1185">Reference proteome</keyword>
<feature type="domain" description="C3H1-type" evidence="8">
    <location>
        <begin position="345"/>
        <end position="371"/>
    </location>
</feature>
<comment type="caution">
    <text evidence="9">The sequence shown here is derived from an EMBL/GenBank/DDBJ whole genome shotgun (WGS) entry which is preliminary data.</text>
</comment>
<proteinExistence type="predicted"/>
<keyword evidence="5" id="KW-0238">DNA-binding</keyword>
<accession>A0AAN7R3H3</accession>
<evidence type="ECO:0000256" key="3">
    <source>
        <dbReference type="ARBA" id="ARBA00022771"/>
    </source>
</evidence>
<dbReference type="GO" id="GO:0008270">
    <property type="term" value="F:zinc ion binding"/>
    <property type="evidence" value="ECO:0007669"/>
    <property type="project" value="UniProtKB-KW"/>
</dbReference>